<proteinExistence type="predicted"/>
<keyword evidence="2" id="KW-1185">Reference proteome</keyword>
<dbReference type="Proteomes" id="UP001174314">
    <property type="component" value="Chromosome"/>
</dbReference>
<reference evidence="1 2" key="1">
    <citation type="submission" date="2023-10" db="EMBL/GenBank/DDBJ databases">
        <title>complete genome sequence of Corynebacterium pseudokroppenstedtii P15-C1.</title>
        <authorList>
            <person name="Bruggemann H."/>
            <person name="Poehlein A."/>
        </authorList>
    </citation>
    <scope>NUCLEOTIDE SEQUENCE [LARGE SCALE GENOMIC DNA]</scope>
    <source>
        <strain evidence="1 2">P15_C1</strain>
    </source>
</reference>
<dbReference type="AlphaFoldDB" id="A0AAU0PZ05"/>
<sequence length="154" mass="17519">MAPNTKKNETEEQKRNFRSHMAVAQLFRSFLNQTGERIRLMEWLGVETMPVIVPALGNTSASDIREAASRHFETGEEHVIVPICLPAREPESIKLCVLVVSTHDAKTLWQLDMNELHDSIDMAQVVEALDSTKKWDVEELDLQQPELKNLEALV</sequence>
<protein>
    <submittedName>
        <fullName evidence="1">Uncharacterized protein</fullName>
    </submittedName>
</protein>
<gene>
    <name evidence="1" type="ORF">Q0N40_00595</name>
</gene>
<dbReference type="EMBL" id="CP137757">
    <property type="protein sequence ID" value="WPF25099.1"/>
    <property type="molecule type" value="Genomic_DNA"/>
</dbReference>
<evidence type="ECO:0000313" key="2">
    <source>
        <dbReference type="Proteomes" id="UP001174314"/>
    </source>
</evidence>
<dbReference type="KEGG" id="cpsk:Q0N40_00595"/>
<organism evidence="1 2">
    <name type="scientific">Corynebacterium pseudokroppenstedtii</name>
    <dbReference type="NCBI Taxonomy" id="2804917"/>
    <lineage>
        <taxon>Bacteria</taxon>
        <taxon>Bacillati</taxon>
        <taxon>Actinomycetota</taxon>
        <taxon>Actinomycetes</taxon>
        <taxon>Mycobacteriales</taxon>
        <taxon>Corynebacteriaceae</taxon>
        <taxon>Corynebacterium</taxon>
    </lineage>
</organism>
<evidence type="ECO:0000313" key="1">
    <source>
        <dbReference type="EMBL" id="WPF25099.1"/>
    </source>
</evidence>
<name>A0AAU0PZ05_9CORY</name>
<accession>A0AAU0PZ05</accession>
<dbReference type="RefSeq" id="WP_204087835.1">
    <property type="nucleotide sequence ID" value="NZ_CP137757.1"/>
</dbReference>